<protein>
    <submittedName>
        <fullName evidence="1">Uncharacterized protein</fullName>
    </submittedName>
</protein>
<sequence>MPEFSLGKIVKGTPAKKLYGYEQAIEDHVPGGRAAVNAMLDQLEDGDVWSFPRPSGLRYHDFLHFLGVTSKRTGRHYKVSFSSDEISVWIDWVISDYS</sequence>
<proteinExistence type="predicted"/>
<keyword evidence="2" id="KW-1185">Reference proteome</keyword>
<dbReference type="Proteomes" id="UP001187221">
    <property type="component" value="Unassembled WGS sequence"/>
</dbReference>
<comment type="caution">
    <text evidence="1">The sequence shown here is derived from an EMBL/GenBank/DDBJ whole genome shotgun (WGS) entry which is preliminary data.</text>
</comment>
<accession>A0ABQ6PAR7</accession>
<gene>
    <name evidence="1" type="ORF">NUTIK01_30850</name>
</gene>
<evidence type="ECO:0000313" key="2">
    <source>
        <dbReference type="Proteomes" id="UP001187221"/>
    </source>
</evidence>
<dbReference type="EMBL" id="BTFW01000001">
    <property type="protein sequence ID" value="GMM62308.1"/>
    <property type="molecule type" value="Genomic_DNA"/>
</dbReference>
<reference evidence="1 2" key="1">
    <citation type="submission" date="2023-06" db="EMBL/GenBank/DDBJ databases">
        <title>Draft genome sequence of Novosphingobium sp. strain IK01.</title>
        <authorList>
            <person name="Hatamoto M."/>
            <person name="Ikarashi T."/>
            <person name="Yamaguchi T."/>
        </authorList>
    </citation>
    <scope>NUCLEOTIDE SEQUENCE [LARGE SCALE GENOMIC DNA]</scope>
    <source>
        <strain evidence="1 2">IK01</strain>
    </source>
</reference>
<dbReference type="RefSeq" id="WP_317975908.1">
    <property type="nucleotide sequence ID" value="NZ_BTFW01000001.1"/>
</dbReference>
<organism evidence="1 2">
    <name type="scientific">Novosphingobium pituita</name>
    <dbReference type="NCBI Taxonomy" id="3056842"/>
    <lineage>
        <taxon>Bacteria</taxon>
        <taxon>Pseudomonadati</taxon>
        <taxon>Pseudomonadota</taxon>
        <taxon>Alphaproteobacteria</taxon>
        <taxon>Sphingomonadales</taxon>
        <taxon>Sphingomonadaceae</taxon>
        <taxon>Novosphingobium</taxon>
    </lineage>
</organism>
<name>A0ABQ6PAR7_9SPHN</name>
<evidence type="ECO:0000313" key="1">
    <source>
        <dbReference type="EMBL" id="GMM62308.1"/>
    </source>
</evidence>